<dbReference type="SUPFAM" id="SSF46785">
    <property type="entry name" value="Winged helix' DNA-binding domain"/>
    <property type="match status" value="1"/>
</dbReference>
<evidence type="ECO:0000256" key="1">
    <source>
        <dbReference type="ARBA" id="ARBA00023015"/>
    </source>
</evidence>
<dbReference type="Proteomes" id="UP000095743">
    <property type="component" value="Chromosome"/>
</dbReference>
<name>A0A1D8GQF4_9FIRM</name>
<accession>A0A1D8GQF4</accession>
<keyword evidence="6" id="KW-1185">Reference proteome</keyword>
<dbReference type="InterPro" id="IPR036388">
    <property type="entry name" value="WH-like_DNA-bd_sf"/>
</dbReference>
<dbReference type="Gene3D" id="1.10.10.10">
    <property type="entry name" value="Winged helix-like DNA-binding domain superfamily/Winged helix DNA-binding domain"/>
    <property type="match status" value="1"/>
</dbReference>
<evidence type="ECO:0000313" key="5">
    <source>
        <dbReference type="EMBL" id="AOT73160.1"/>
    </source>
</evidence>
<feature type="domain" description="HTH marR-type" evidence="4">
    <location>
        <begin position="1"/>
        <end position="137"/>
    </location>
</feature>
<keyword evidence="3" id="KW-0804">Transcription</keyword>
<dbReference type="Pfam" id="PF01047">
    <property type="entry name" value="MarR"/>
    <property type="match status" value="1"/>
</dbReference>
<dbReference type="PANTHER" id="PTHR42756">
    <property type="entry name" value="TRANSCRIPTIONAL REGULATOR, MARR"/>
    <property type="match status" value="1"/>
</dbReference>
<dbReference type="EMBL" id="CP017269">
    <property type="protein sequence ID" value="AOT73160.1"/>
    <property type="molecule type" value="Genomic_DNA"/>
</dbReference>
<organism evidence="5 6">
    <name type="scientific">Geosporobacter ferrireducens</name>
    <dbReference type="NCBI Taxonomy" id="1424294"/>
    <lineage>
        <taxon>Bacteria</taxon>
        <taxon>Bacillati</taxon>
        <taxon>Bacillota</taxon>
        <taxon>Clostridia</taxon>
        <taxon>Peptostreptococcales</taxon>
        <taxon>Thermotaleaceae</taxon>
        <taxon>Geosporobacter</taxon>
    </lineage>
</organism>
<evidence type="ECO:0000256" key="3">
    <source>
        <dbReference type="ARBA" id="ARBA00023163"/>
    </source>
</evidence>
<dbReference type="PROSITE" id="PS50995">
    <property type="entry name" value="HTH_MARR_2"/>
    <property type="match status" value="1"/>
</dbReference>
<protein>
    <recommendedName>
        <fullName evidence="4">HTH marR-type domain-containing protein</fullName>
    </recommendedName>
</protein>
<dbReference type="STRING" id="1424294.Gferi_15495"/>
<dbReference type="GO" id="GO:0003700">
    <property type="term" value="F:DNA-binding transcription factor activity"/>
    <property type="evidence" value="ECO:0007669"/>
    <property type="project" value="InterPro"/>
</dbReference>
<gene>
    <name evidence="5" type="ORF">Gferi_15495</name>
</gene>
<dbReference type="GO" id="GO:0003677">
    <property type="term" value="F:DNA binding"/>
    <property type="evidence" value="ECO:0007669"/>
    <property type="project" value="UniProtKB-KW"/>
</dbReference>
<dbReference type="InterPro" id="IPR000835">
    <property type="entry name" value="HTH_MarR-typ"/>
</dbReference>
<keyword evidence="2" id="KW-0238">DNA-binding</keyword>
<dbReference type="KEGG" id="gfe:Gferi_15495"/>
<dbReference type="InterPro" id="IPR036390">
    <property type="entry name" value="WH_DNA-bd_sf"/>
</dbReference>
<evidence type="ECO:0000313" key="6">
    <source>
        <dbReference type="Proteomes" id="UP000095743"/>
    </source>
</evidence>
<evidence type="ECO:0000259" key="4">
    <source>
        <dbReference type="PROSITE" id="PS50995"/>
    </source>
</evidence>
<keyword evidence="1" id="KW-0805">Transcription regulation</keyword>
<proteinExistence type="predicted"/>
<dbReference type="AlphaFoldDB" id="A0A1D8GQF4"/>
<dbReference type="PANTHER" id="PTHR42756:SF1">
    <property type="entry name" value="TRANSCRIPTIONAL REPRESSOR OF EMRAB OPERON"/>
    <property type="match status" value="1"/>
</dbReference>
<dbReference type="PRINTS" id="PR00598">
    <property type="entry name" value="HTHMARR"/>
</dbReference>
<reference evidence="5 6" key="1">
    <citation type="submission" date="2016-09" db="EMBL/GenBank/DDBJ databases">
        <title>Genomic analysis reveals versatility of anaerobic energy metabolism of Geosporobacter ferrireducens IRF9 of phylum Firmicutes.</title>
        <authorList>
            <person name="Kim S.-J."/>
        </authorList>
    </citation>
    <scope>NUCLEOTIDE SEQUENCE [LARGE SCALE GENOMIC DNA]</scope>
    <source>
        <strain evidence="5 6">IRF9</strain>
    </source>
</reference>
<dbReference type="SMART" id="SM00347">
    <property type="entry name" value="HTH_MARR"/>
    <property type="match status" value="1"/>
</dbReference>
<sequence>MEFNALFHQKFGHVFRSSSHSEYSCTKSQNKALMIVGKKGRMTSTMLGQCLDMKKGSLTTMIDSLEEMGLIFRQSDETDRRKTWIDLTNQGKKYMDAKMKEFEKSIIAMFSNLGEDEIEDFAVNVKATVEMMKKFKE</sequence>
<evidence type="ECO:0000256" key="2">
    <source>
        <dbReference type="ARBA" id="ARBA00023125"/>
    </source>
</evidence>